<evidence type="ECO:0000313" key="2">
    <source>
        <dbReference type="EMBL" id="GGQ81259.1"/>
    </source>
</evidence>
<protein>
    <submittedName>
        <fullName evidence="2">Uncharacterized protein</fullName>
    </submittedName>
</protein>
<feature type="signal peptide" evidence="1">
    <location>
        <begin position="1"/>
        <end position="31"/>
    </location>
</feature>
<keyword evidence="1" id="KW-0732">Signal</keyword>
<proteinExistence type="predicted"/>
<name>A0A918BN36_9ACTN</name>
<reference evidence="2" key="2">
    <citation type="submission" date="2020-09" db="EMBL/GenBank/DDBJ databases">
        <authorList>
            <person name="Sun Q."/>
            <person name="Ohkuma M."/>
        </authorList>
    </citation>
    <scope>NUCLEOTIDE SEQUENCE</scope>
    <source>
        <strain evidence="2">JCM 3131</strain>
    </source>
</reference>
<feature type="chain" id="PRO_5037917730" evidence="1">
    <location>
        <begin position="32"/>
        <end position="81"/>
    </location>
</feature>
<evidence type="ECO:0000256" key="1">
    <source>
        <dbReference type="SAM" id="SignalP"/>
    </source>
</evidence>
<dbReference type="InterPro" id="IPR006311">
    <property type="entry name" value="TAT_signal"/>
</dbReference>
<dbReference type="AlphaFoldDB" id="A0A918BN36"/>
<gene>
    <name evidence="2" type="ORF">GCM10010145_58750</name>
</gene>
<organism evidence="2 3">
    <name type="scientific">Streptomyces ruber</name>
    <dbReference type="NCBI Taxonomy" id="83378"/>
    <lineage>
        <taxon>Bacteria</taxon>
        <taxon>Bacillati</taxon>
        <taxon>Actinomycetota</taxon>
        <taxon>Actinomycetes</taxon>
        <taxon>Kitasatosporales</taxon>
        <taxon>Streptomycetaceae</taxon>
        <taxon>Streptomyces</taxon>
    </lineage>
</organism>
<keyword evidence="3" id="KW-1185">Reference proteome</keyword>
<accession>A0A918BN36</accession>
<sequence length="81" mass="8268">MHLTRRDVLLAVGSAAAVAALSLRGGPPATAAVAAPAESRPMLSPADPDALIPTVSDHWYALGVSREPLNGWVHCTSGGEL</sequence>
<reference evidence="2" key="1">
    <citation type="journal article" date="2014" name="Int. J. Syst. Evol. Microbiol.">
        <title>Complete genome sequence of Corynebacterium casei LMG S-19264T (=DSM 44701T), isolated from a smear-ripened cheese.</title>
        <authorList>
            <consortium name="US DOE Joint Genome Institute (JGI-PGF)"/>
            <person name="Walter F."/>
            <person name="Albersmeier A."/>
            <person name="Kalinowski J."/>
            <person name="Ruckert C."/>
        </authorList>
    </citation>
    <scope>NUCLEOTIDE SEQUENCE</scope>
    <source>
        <strain evidence="2">JCM 3131</strain>
    </source>
</reference>
<comment type="caution">
    <text evidence="2">The sequence shown here is derived from an EMBL/GenBank/DDBJ whole genome shotgun (WGS) entry which is preliminary data.</text>
</comment>
<dbReference type="PROSITE" id="PS51318">
    <property type="entry name" value="TAT"/>
    <property type="match status" value="1"/>
</dbReference>
<dbReference type="EMBL" id="BMQK01000018">
    <property type="protein sequence ID" value="GGQ81259.1"/>
    <property type="molecule type" value="Genomic_DNA"/>
</dbReference>
<dbReference type="Proteomes" id="UP000620156">
    <property type="component" value="Unassembled WGS sequence"/>
</dbReference>
<dbReference type="RefSeq" id="WP_189219921.1">
    <property type="nucleotide sequence ID" value="NZ_BMQK01000018.1"/>
</dbReference>
<evidence type="ECO:0000313" key="3">
    <source>
        <dbReference type="Proteomes" id="UP000620156"/>
    </source>
</evidence>